<evidence type="ECO:0000256" key="2">
    <source>
        <dbReference type="ARBA" id="ARBA00022515"/>
    </source>
</evidence>
<dbReference type="Pfam" id="PF04104">
    <property type="entry name" value="DNA_primase_lrg"/>
    <property type="match status" value="1"/>
</dbReference>
<dbReference type="InterPro" id="IPR023642">
    <property type="entry name" value="DNA_primase_lsu_PriL"/>
</dbReference>
<gene>
    <name evidence="7" type="primary">priL</name>
    <name evidence="10" type="ORF">NDI79_17060</name>
</gene>
<organism evidence="10 11">
    <name type="scientific">Halogeometricum luteum</name>
    <dbReference type="NCBI Taxonomy" id="2950537"/>
    <lineage>
        <taxon>Archaea</taxon>
        <taxon>Methanobacteriati</taxon>
        <taxon>Methanobacteriota</taxon>
        <taxon>Stenosarchaea group</taxon>
        <taxon>Halobacteria</taxon>
        <taxon>Halobacteriales</taxon>
        <taxon>Haloferacaceae</taxon>
        <taxon>Halogeometricum</taxon>
    </lineage>
</organism>
<evidence type="ECO:0000313" key="10">
    <source>
        <dbReference type="EMBL" id="MDS0295885.1"/>
    </source>
</evidence>
<keyword evidence="5 7" id="KW-0408">Iron</keyword>
<name>A0ABU2G514_9EURY</name>
<dbReference type="InterPro" id="IPR058560">
    <property type="entry name" value="DNA_primase_C"/>
</dbReference>
<reference evidence="10 11" key="1">
    <citation type="submission" date="2022-06" db="EMBL/GenBank/DDBJ databases">
        <title>Halogeometricum sp. a new haloarchaeum isolate from saline soil.</title>
        <authorList>
            <person name="Strakova D."/>
            <person name="Galisteo C."/>
            <person name="Sanchez-Porro C."/>
            <person name="Ventosa A."/>
        </authorList>
    </citation>
    <scope>NUCLEOTIDE SEQUENCE [LARGE SCALE GENOMIC DNA]</scope>
    <source>
        <strain evidence="11">S3BR25-2</strain>
    </source>
</reference>
<evidence type="ECO:0000256" key="8">
    <source>
        <dbReference type="SAM" id="MobiDB-lite"/>
    </source>
</evidence>
<feature type="domain" description="DNA primase large subunit C-terminal" evidence="9">
    <location>
        <begin position="252"/>
        <end position="360"/>
    </location>
</feature>
<feature type="binding site" evidence="7">
    <location>
        <position position="331"/>
    </location>
    <ligand>
        <name>[4Fe-4S] cluster</name>
        <dbReference type="ChEBI" id="CHEBI:49883"/>
    </ligand>
</feature>
<evidence type="ECO:0000256" key="3">
    <source>
        <dbReference type="ARBA" id="ARBA00022705"/>
    </source>
</evidence>
<feature type="binding site" evidence="7">
    <location>
        <position position="347"/>
    </location>
    <ligand>
        <name>[4Fe-4S] cluster</name>
        <dbReference type="ChEBI" id="CHEBI:49883"/>
    </ligand>
</feature>
<dbReference type="CDD" id="cd06560">
    <property type="entry name" value="PriL"/>
    <property type="match status" value="1"/>
</dbReference>
<comment type="similarity">
    <text evidence="7">Belongs to the eukaryotic-type primase large subunit family.</text>
</comment>
<proteinExistence type="inferred from homology"/>
<evidence type="ECO:0000256" key="4">
    <source>
        <dbReference type="ARBA" id="ARBA00022723"/>
    </source>
</evidence>
<dbReference type="EMBL" id="JAMQOQ010000005">
    <property type="protein sequence ID" value="MDS0295885.1"/>
    <property type="molecule type" value="Genomic_DNA"/>
</dbReference>
<dbReference type="SUPFAM" id="SSF140914">
    <property type="entry name" value="PriB N-terminal domain-like"/>
    <property type="match status" value="1"/>
</dbReference>
<keyword evidence="3 7" id="KW-0235">DNA replication</keyword>
<keyword evidence="11" id="KW-1185">Reference proteome</keyword>
<dbReference type="Proteomes" id="UP001254813">
    <property type="component" value="Unassembled WGS sequence"/>
</dbReference>
<comment type="cofactor">
    <cofactor evidence="7">
        <name>[4Fe-4S] cluster</name>
        <dbReference type="ChEBI" id="CHEBI:49883"/>
    </cofactor>
    <text evidence="7">Binds 1 [4Fe-4S] cluster.</text>
</comment>
<sequence>MDPHFARYPFFDGARAAVGDADISPAELIAEDAPAVERGLERVERALMEGTVAPEDDRRWTDREELLSYPIARILVSLVDTPAAVDKYAAAEAATAHGRFRTDFEADDEGLRSTGTRTVSLDDVLREFDLSGDVRPERDGPGGTGRERRGGRDPSHYWVDVGAYLTLSTAEWGERWRLVNRELAAGDVRVADEELRRLLEEAVRRRVAEGLPFSVRESAAGEEIADALEEEVAALRNLLNDHDAAGGAEVDAVVPGLFPPCMKELVQRARGGESLPSHSEFSLVSFLVALGMDATEVTTLLGADGEAASRMETRVEYLADAEGAQFAPPSCASMQSYGDCVNRDERCETISHPLSYYAGVLRDAGEVRDWREAVADGD</sequence>
<keyword evidence="1 7" id="KW-0004">4Fe-4S</keyword>
<feature type="binding site" evidence="7">
    <location>
        <position position="261"/>
    </location>
    <ligand>
        <name>[4Fe-4S] cluster</name>
        <dbReference type="ChEBI" id="CHEBI:49883"/>
    </ligand>
</feature>
<comment type="subunit">
    <text evidence="7">Heterodimer of a small subunit (PriS) and a large subunit (PriL).</text>
</comment>
<feature type="region of interest" description="Disordered" evidence="8">
    <location>
        <begin position="132"/>
        <end position="152"/>
    </location>
</feature>
<dbReference type="HAMAP" id="MF_00701">
    <property type="entry name" value="DNA_primase_lrg_arc"/>
    <property type="match status" value="1"/>
</dbReference>
<evidence type="ECO:0000256" key="1">
    <source>
        <dbReference type="ARBA" id="ARBA00022485"/>
    </source>
</evidence>
<keyword evidence="2 7" id="KW-0639">Primosome</keyword>
<dbReference type="Pfam" id="PF26466">
    <property type="entry name" value="DNA_primase_lrg_N"/>
    <property type="match status" value="1"/>
</dbReference>
<evidence type="ECO:0000256" key="6">
    <source>
        <dbReference type="ARBA" id="ARBA00023014"/>
    </source>
</evidence>
<feature type="binding site" evidence="7">
    <location>
        <position position="340"/>
    </location>
    <ligand>
        <name>[4Fe-4S] cluster</name>
        <dbReference type="ChEBI" id="CHEBI:49883"/>
    </ligand>
</feature>
<keyword evidence="4 7" id="KW-0479">Metal-binding</keyword>
<protein>
    <recommendedName>
        <fullName evidence="7">DNA primase large subunit PriL</fullName>
    </recommendedName>
</protein>
<comment type="function">
    <text evidence="7">Regulatory subunit of DNA primase, an RNA polymerase that catalyzes the synthesis of short RNA molecules used as primers for DNA polymerase during DNA replication. Stabilizes and modulates the activity of the small subunit, increasing the rate of DNA synthesis, and conferring RNA synthesis capability. The DNA polymerase activity may enable DNA primase to also catalyze primer extension after primer synthesis. May also play a role in DNA repair.</text>
</comment>
<evidence type="ECO:0000313" key="11">
    <source>
        <dbReference type="Proteomes" id="UP001254813"/>
    </source>
</evidence>
<comment type="caution">
    <text evidence="10">The sequence shown here is derived from an EMBL/GenBank/DDBJ whole genome shotgun (WGS) entry which is preliminary data.</text>
</comment>
<accession>A0ABU2G514</accession>
<keyword evidence="6 7" id="KW-0411">Iron-sulfur</keyword>
<evidence type="ECO:0000256" key="7">
    <source>
        <dbReference type="HAMAP-Rule" id="MF_00701"/>
    </source>
</evidence>
<evidence type="ECO:0000256" key="5">
    <source>
        <dbReference type="ARBA" id="ARBA00023004"/>
    </source>
</evidence>
<dbReference type="RefSeq" id="WP_310929856.1">
    <property type="nucleotide sequence ID" value="NZ_JAMQOQ010000005.1"/>
</dbReference>
<evidence type="ECO:0000259" key="9">
    <source>
        <dbReference type="Pfam" id="PF04104"/>
    </source>
</evidence>